<dbReference type="GO" id="GO:0003824">
    <property type="term" value="F:catalytic activity"/>
    <property type="evidence" value="ECO:0007669"/>
    <property type="project" value="InterPro"/>
</dbReference>
<dbReference type="InterPro" id="IPR011146">
    <property type="entry name" value="HIT-like"/>
</dbReference>
<evidence type="ECO:0000313" key="5">
    <source>
        <dbReference type="EMBL" id="RDB56169.1"/>
    </source>
</evidence>
<dbReference type="CDD" id="cd01276">
    <property type="entry name" value="PKCI_related"/>
    <property type="match status" value="1"/>
</dbReference>
<feature type="active site" description="Tele-AMP-histidine intermediate" evidence="1">
    <location>
        <position position="99"/>
    </location>
</feature>
<dbReference type="OrthoDB" id="9784774at2"/>
<name>A0A369LBS5_9ACTN</name>
<dbReference type="PROSITE" id="PS51084">
    <property type="entry name" value="HIT_2"/>
    <property type="match status" value="1"/>
</dbReference>
<dbReference type="PROSITE" id="PS00892">
    <property type="entry name" value="HIT_1"/>
    <property type="match status" value="1"/>
</dbReference>
<dbReference type="STRING" id="1034345.GCA_000236865_00475"/>
<dbReference type="Gene3D" id="3.30.428.10">
    <property type="entry name" value="HIT-like"/>
    <property type="match status" value="1"/>
</dbReference>
<dbReference type="InterPro" id="IPR019808">
    <property type="entry name" value="Histidine_triad_CS"/>
</dbReference>
<accession>A0A369LBS5</accession>
<gene>
    <name evidence="5" type="ORF">C1880_04615</name>
</gene>
<evidence type="ECO:0000313" key="6">
    <source>
        <dbReference type="Proteomes" id="UP000253792"/>
    </source>
</evidence>
<dbReference type="InterPro" id="IPR001310">
    <property type="entry name" value="Histidine_triad_HIT"/>
</dbReference>
<keyword evidence="6" id="KW-1185">Reference proteome</keyword>
<evidence type="ECO:0000256" key="2">
    <source>
        <dbReference type="PIRSR" id="PIRSR601310-3"/>
    </source>
</evidence>
<dbReference type="RefSeq" id="WP_042434802.1">
    <property type="nucleotide sequence ID" value="NZ_CABKQR010000001.1"/>
</dbReference>
<dbReference type="Pfam" id="PF01230">
    <property type="entry name" value="HIT"/>
    <property type="match status" value="1"/>
</dbReference>
<proteinExistence type="predicted"/>
<dbReference type="PRINTS" id="PR00332">
    <property type="entry name" value="HISTRIAD"/>
</dbReference>
<reference evidence="5 6" key="1">
    <citation type="journal article" date="2018" name="Elife">
        <title>Discovery and characterization of a prevalent human gut bacterial enzyme sufficient for the inactivation of a family of plant toxins.</title>
        <authorList>
            <person name="Koppel N."/>
            <person name="Bisanz J.E."/>
            <person name="Pandelia M.E."/>
            <person name="Turnbaugh P.J."/>
            <person name="Balskus E.P."/>
        </authorList>
    </citation>
    <scope>NUCLEOTIDE SEQUENCE [LARGE SCALE GENOMIC DNA]</scope>
    <source>
        <strain evidence="6">anaerobia AP69FAA</strain>
    </source>
</reference>
<dbReference type="GeneID" id="82935922"/>
<evidence type="ECO:0000259" key="4">
    <source>
        <dbReference type="PROSITE" id="PS51084"/>
    </source>
</evidence>
<dbReference type="PANTHER" id="PTHR23089">
    <property type="entry name" value="HISTIDINE TRIAD HIT PROTEIN"/>
    <property type="match status" value="1"/>
</dbReference>
<evidence type="ECO:0000256" key="3">
    <source>
        <dbReference type="PROSITE-ProRule" id="PRU00464"/>
    </source>
</evidence>
<sequence>MADDCLFCKLISGEIPTNKVYEDDICFAFDDIEPEAPVHTLLVPKKHYDDLCDGIPAEVLGHMLSVVPKVAELKGVRESGFRTVMNTGPDSAATVKHFHIHILGGVKMGRFTFENSQRVEG</sequence>
<dbReference type="EMBL" id="PPTP01000003">
    <property type="protein sequence ID" value="RDB56169.1"/>
    <property type="molecule type" value="Genomic_DNA"/>
</dbReference>
<comment type="caution">
    <text evidence="5">The sequence shown here is derived from an EMBL/GenBank/DDBJ whole genome shotgun (WGS) entry which is preliminary data.</text>
</comment>
<protein>
    <submittedName>
        <fullName evidence="5">Histidine triad nucleotide-binding protein</fullName>
    </submittedName>
</protein>
<evidence type="ECO:0000256" key="1">
    <source>
        <dbReference type="PIRSR" id="PIRSR601310-1"/>
    </source>
</evidence>
<feature type="short sequence motif" description="Histidine triad motif" evidence="2 3">
    <location>
        <begin position="97"/>
        <end position="101"/>
    </location>
</feature>
<organism evidence="5 6">
    <name type="scientific">Senegalimassilia anaerobia</name>
    <dbReference type="NCBI Taxonomy" id="1473216"/>
    <lineage>
        <taxon>Bacteria</taxon>
        <taxon>Bacillati</taxon>
        <taxon>Actinomycetota</taxon>
        <taxon>Coriobacteriia</taxon>
        <taxon>Coriobacteriales</taxon>
        <taxon>Coriobacteriaceae</taxon>
        <taxon>Senegalimassilia</taxon>
    </lineage>
</organism>
<dbReference type="AlphaFoldDB" id="A0A369LBS5"/>
<dbReference type="InterPro" id="IPR036265">
    <property type="entry name" value="HIT-like_sf"/>
</dbReference>
<dbReference type="Proteomes" id="UP000253792">
    <property type="component" value="Unassembled WGS sequence"/>
</dbReference>
<dbReference type="SUPFAM" id="SSF54197">
    <property type="entry name" value="HIT-like"/>
    <property type="match status" value="1"/>
</dbReference>
<feature type="domain" description="HIT" evidence="4">
    <location>
        <begin position="6"/>
        <end position="113"/>
    </location>
</feature>